<organism evidence="3 4">
    <name type="scientific">Symbiodinium natans</name>
    <dbReference type="NCBI Taxonomy" id="878477"/>
    <lineage>
        <taxon>Eukaryota</taxon>
        <taxon>Sar</taxon>
        <taxon>Alveolata</taxon>
        <taxon>Dinophyceae</taxon>
        <taxon>Suessiales</taxon>
        <taxon>Symbiodiniaceae</taxon>
        <taxon>Symbiodinium</taxon>
    </lineage>
</organism>
<protein>
    <submittedName>
        <fullName evidence="3">Pde4c protein</fullName>
    </submittedName>
</protein>
<dbReference type="InterPro" id="IPR036770">
    <property type="entry name" value="Ankyrin_rpt-contain_sf"/>
</dbReference>
<keyword evidence="2" id="KW-0175">Coiled coil</keyword>
<feature type="coiled-coil region" evidence="2">
    <location>
        <begin position="719"/>
        <end position="746"/>
    </location>
</feature>
<evidence type="ECO:0000313" key="3">
    <source>
        <dbReference type="EMBL" id="CAE7201076.1"/>
    </source>
</evidence>
<feature type="repeat" description="ANK" evidence="1">
    <location>
        <begin position="1002"/>
        <end position="1034"/>
    </location>
</feature>
<accession>A0A812J6Q1</accession>
<keyword evidence="1" id="KW-0040">ANK repeat</keyword>
<dbReference type="PROSITE" id="PS50088">
    <property type="entry name" value="ANK_REPEAT"/>
    <property type="match status" value="1"/>
</dbReference>
<name>A0A812J6Q1_9DINO</name>
<dbReference type="Proteomes" id="UP000604046">
    <property type="component" value="Unassembled WGS sequence"/>
</dbReference>
<dbReference type="Gene3D" id="1.25.40.20">
    <property type="entry name" value="Ankyrin repeat-containing domain"/>
    <property type="match status" value="1"/>
</dbReference>
<dbReference type="PROSITE" id="PS50297">
    <property type="entry name" value="ANK_REP_REGION"/>
    <property type="match status" value="1"/>
</dbReference>
<proteinExistence type="predicted"/>
<dbReference type="InterPro" id="IPR002110">
    <property type="entry name" value="Ankyrin_rpt"/>
</dbReference>
<gene>
    <name evidence="3" type="primary">Pde4c</name>
    <name evidence="3" type="ORF">SNAT2548_LOCUS6004</name>
</gene>
<dbReference type="SUPFAM" id="SSF48403">
    <property type="entry name" value="Ankyrin repeat"/>
    <property type="match status" value="1"/>
</dbReference>
<dbReference type="OrthoDB" id="440194at2759"/>
<sequence length="1221" mass="137674">MGVDPGDVIVSSIEEDENGNWKAIFSANATKTEMDTAMGGKSERTFPPDGPDVRLKRLQGAIRGEDFAKDDRFTMLRHADANLHVHEIERIQITDTAAWCRGLGGFTTEDTRKLTGIFLTPEAIYRKAYNGRGLQEEDLKRLRGAGFTDADLRRLGLLGYGLSEDEATRLEIAGFGLDDLQRRLLTGDLFSKDEQSRLKAEGLPLERLRRLLAGTGRFSKAEKERLSSIRLPEMEIRRRLILGEDFDTEDLKRLEDIDLPLHELRRRVLGGEIFDRDERLRLDVVGLREDEIMQRLADRAEFSEDEMFSLESAGFDVEDLHRRLHGESTFAPTELQRLQALGFTEEEIIRRLCDGMGFEDDELRRLAIAGFSLAKLTRRVFGTSNPTKEEEEQSRILRSASVVGEEGMRRLDDSQLKKALRRLNSDAHLLSEDEHNKLAEIGLPLQEIRRRVSTGEGFSEWELQRLNSAGLSESMNRLAPNINDMDEEDRLRLEDCGIPLEEIKRRTLCGEDFTLEEIDRIHANGFSIDALQRSVMAEEHDDDDSSSDFGEILLTKAKAVQKTVQISMPFADELARLLQSRYVSHEKSATNAMQFQALDELRAAASSAADDPSEVTLAELARAIAKAIHAEVDEENLSEATELLQMLRAQFLLQLLEGAVHLEDIAELGAMLAAVEGKVRELDLFRVAGDDEEEAEGMLLGFYPRDLDPRKALRGLITRARTKQEKANAEARLEEVMGLINELALDNIMQVQKSLSSLQEAMRVGEEAGASPVLMFSAEELLRDLQLRKARYDDFHTERNGAWAHLQQSLQGLQGSIGSTLAQKKTLQHTLLTQDWRLTRIPSQFREEQLTTVVCPVGKGLQTSLTNFLEMNFASTEELQASTENLVELLPAVASLVAFFQLPAPTDVFQLHDRKEDLLGFSPQVTALVESASPPIGPIPALLKDVVRDMDKLTAMWQALELEAMPKGLHQAIMSGIKELVEACLSVCVDKESVIGRVRDDRGGNSIHLAAIHGHWQVIQVLLENGGDVHGVNDHQQSALDVAIETLHKLGDYDHQVELSRRLQETIDLLDEELHVISYEYVKYEKKKSWWKRPETMLKWLRLKNLLEYHFDNLKRAFVEIDTNHSGGIVKYEWEAMFGAEGQVEEALVAADLESNEVFGMLDGIDVEGKDMVITKSAFELLDLLDWHLTSKIWQDLLLKPLTVKQHHAARQRAIASTTPF</sequence>
<reference evidence="3" key="1">
    <citation type="submission" date="2021-02" db="EMBL/GenBank/DDBJ databases">
        <authorList>
            <person name="Dougan E. K."/>
            <person name="Rhodes N."/>
            <person name="Thang M."/>
            <person name="Chan C."/>
        </authorList>
    </citation>
    <scope>NUCLEOTIDE SEQUENCE</scope>
</reference>
<evidence type="ECO:0000256" key="2">
    <source>
        <dbReference type="SAM" id="Coils"/>
    </source>
</evidence>
<comment type="caution">
    <text evidence="3">The sequence shown here is derived from an EMBL/GenBank/DDBJ whole genome shotgun (WGS) entry which is preliminary data.</text>
</comment>
<dbReference type="AlphaFoldDB" id="A0A812J6Q1"/>
<keyword evidence="4" id="KW-1185">Reference proteome</keyword>
<evidence type="ECO:0000313" key="4">
    <source>
        <dbReference type="Proteomes" id="UP000604046"/>
    </source>
</evidence>
<evidence type="ECO:0000256" key="1">
    <source>
        <dbReference type="PROSITE-ProRule" id="PRU00023"/>
    </source>
</evidence>
<dbReference type="EMBL" id="CAJNDS010000391">
    <property type="protein sequence ID" value="CAE7201076.1"/>
    <property type="molecule type" value="Genomic_DNA"/>
</dbReference>